<dbReference type="InterPro" id="IPR035906">
    <property type="entry name" value="MetI-like_sf"/>
</dbReference>
<feature type="transmembrane region" description="Helical" evidence="7">
    <location>
        <begin position="267"/>
        <end position="286"/>
    </location>
</feature>
<dbReference type="RefSeq" id="WP_013781966.1">
    <property type="nucleotide sequence ID" value="NC_015520.1"/>
</dbReference>
<evidence type="ECO:0000313" key="10">
    <source>
        <dbReference type="Proteomes" id="UP000008457"/>
    </source>
</evidence>
<dbReference type="PANTHER" id="PTHR43744">
    <property type="entry name" value="ABC TRANSPORTER PERMEASE PROTEIN MG189-RELATED-RELATED"/>
    <property type="match status" value="1"/>
</dbReference>
<dbReference type="CDD" id="cd06261">
    <property type="entry name" value="TM_PBP2"/>
    <property type="match status" value="1"/>
</dbReference>
<evidence type="ECO:0000313" key="9">
    <source>
        <dbReference type="EMBL" id="AEE97540.1"/>
    </source>
</evidence>
<keyword evidence="2" id="KW-0813">Transport</keyword>
<dbReference type="HOGENOM" id="CLU_016047_1_0_9"/>
<feature type="domain" description="ABC transmembrane type-1" evidence="8">
    <location>
        <begin position="74"/>
        <end position="286"/>
    </location>
</feature>
<protein>
    <submittedName>
        <fullName evidence="9">Binding-protein-dependent transport systems inner membrane component</fullName>
    </submittedName>
</protein>
<dbReference type="eggNOG" id="COG0395">
    <property type="taxonomic scope" value="Bacteria"/>
</dbReference>
<evidence type="ECO:0000256" key="7">
    <source>
        <dbReference type="SAM" id="Phobius"/>
    </source>
</evidence>
<reference evidence="9 10" key="2">
    <citation type="journal article" date="2011" name="Stand. Genomic Sci.">
        <title>Complete genome sequence of Mahella australiensis type strain (50-1 BON).</title>
        <authorList>
            <person name="Sikorski J."/>
            <person name="Teshima H."/>
            <person name="Nolan M."/>
            <person name="Lucas S."/>
            <person name="Hammon N."/>
            <person name="Deshpande S."/>
            <person name="Cheng J.F."/>
            <person name="Pitluck S."/>
            <person name="Liolios K."/>
            <person name="Pagani I."/>
            <person name="Ivanova N."/>
            <person name="Huntemann M."/>
            <person name="Mavromatis K."/>
            <person name="Ovchinikova G."/>
            <person name="Pati A."/>
            <person name="Tapia R."/>
            <person name="Han C."/>
            <person name="Goodwin L."/>
            <person name="Chen A."/>
            <person name="Palaniappan K."/>
            <person name="Land M."/>
            <person name="Hauser L."/>
            <person name="Ngatchou-Djao O.D."/>
            <person name="Rohde M."/>
            <person name="Pukall R."/>
            <person name="Spring S."/>
            <person name="Abt B."/>
            <person name="Goker M."/>
            <person name="Detter J.C."/>
            <person name="Woyke T."/>
            <person name="Bristow J."/>
            <person name="Markowitz V."/>
            <person name="Hugenholtz P."/>
            <person name="Eisen J.A."/>
            <person name="Kyrpides N.C."/>
            <person name="Klenk H.P."/>
            <person name="Lapidus A."/>
        </authorList>
    </citation>
    <scope>NUCLEOTIDE SEQUENCE [LARGE SCALE GENOMIC DNA]</scope>
    <source>
        <strain evidence="10">DSM 15567 / CIP 107919 / 50-1 BON</strain>
    </source>
</reference>
<reference evidence="10" key="1">
    <citation type="submission" date="2010-11" db="EMBL/GenBank/DDBJ databases">
        <title>The complete genome of Mahella australiensis DSM 15567.</title>
        <authorList>
            <consortium name="US DOE Joint Genome Institute (JGI-PGF)"/>
            <person name="Lucas S."/>
            <person name="Copeland A."/>
            <person name="Lapidus A."/>
            <person name="Bruce D."/>
            <person name="Goodwin L."/>
            <person name="Pitluck S."/>
            <person name="Kyrpides N."/>
            <person name="Mavromatis K."/>
            <person name="Pagani I."/>
            <person name="Ivanova N."/>
            <person name="Teshima H."/>
            <person name="Brettin T."/>
            <person name="Detter J.C."/>
            <person name="Han C."/>
            <person name="Tapia R."/>
            <person name="Land M."/>
            <person name="Hauser L."/>
            <person name="Markowitz V."/>
            <person name="Cheng J.-F."/>
            <person name="Hugenholtz P."/>
            <person name="Woyke T."/>
            <person name="Wu D."/>
            <person name="Spring S."/>
            <person name="Pukall R."/>
            <person name="Steenblock K."/>
            <person name="Schneider S."/>
            <person name="Klenk H.-P."/>
            <person name="Eisen J.A."/>
        </authorList>
    </citation>
    <scope>NUCLEOTIDE SEQUENCE [LARGE SCALE GENOMIC DNA]</scope>
    <source>
        <strain evidence="10">DSM 15567 / CIP 107919 / 50-1 BON</strain>
    </source>
</reference>
<sequence length="301" mass="33687">MRSKSIGDRIFDIVNVVIMLIVVIVTLYPFLNALAISLNDAGDTVRGGITIYPRVFTFRNYELIFQNPLVYNAYFITIARTVIGTALSLLLTAMLAYGLAHRNLKGRNFYTILCLITMFFNGGLMPTYFLIKSLGLMNNFWVYIIPALISVWNMMLMRTYFQGIPEALEESARIDGANYFTVFFRIILPISTPIVATIALFIAVGQWNSWFDAFIYVTKQELKPMQSVLLSIISEARFAESIAQSASGAGVTLGNVGRTAQVNVRSITMATMVVTIIPIVIVYPFLQRYFIQGIMIGSLKG</sequence>
<keyword evidence="6 7" id="KW-0472">Membrane</keyword>
<dbReference type="AlphaFoldDB" id="F3ZWD1"/>
<evidence type="ECO:0000256" key="5">
    <source>
        <dbReference type="ARBA" id="ARBA00022989"/>
    </source>
</evidence>
<accession>F3ZWD1</accession>
<organism evidence="9 10">
    <name type="scientific">Mahella australiensis (strain DSM 15567 / CIP 107919 / 50-1 BON)</name>
    <dbReference type="NCBI Taxonomy" id="697281"/>
    <lineage>
        <taxon>Bacteria</taxon>
        <taxon>Bacillati</taxon>
        <taxon>Bacillota</taxon>
        <taxon>Clostridia</taxon>
        <taxon>Thermoanaerobacterales</taxon>
        <taxon>Thermoanaerobacterales Family IV. Incertae Sedis</taxon>
        <taxon>Mahella</taxon>
    </lineage>
</organism>
<keyword evidence="10" id="KW-1185">Reference proteome</keyword>
<dbReference type="InterPro" id="IPR000515">
    <property type="entry name" value="MetI-like"/>
</dbReference>
<evidence type="ECO:0000256" key="6">
    <source>
        <dbReference type="ARBA" id="ARBA00023136"/>
    </source>
</evidence>
<dbReference type="PANTHER" id="PTHR43744:SF9">
    <property type="entry name" value="POLYGALACTURONAN_RHAMNOGALACTURONAN TRANSPORT SYSTEM PERMEASE PROTEIN YTCP"/>
    <property type="match status" value="1"/>
</dbReference>
<dbReference type="Gene3D" id="1.10.3720.10">
    <property type="entry name" value="MetI-like"/>
    <property type="match status" value="1"/>
</dbReference>
<feature type="transmembrane region" description="Helical" evidence="7">
    <location>
        <begin position="73"/>
        <end position="97"/>
    </location>
</feature>
<evidence type="ECO:0000256" key="2">
    <source>
        <dbReference type="ARBA" id="ARBA00022448"/>
    </source>
</evidence>
<evidence type="ECO:0000256" key="4">
    <source>
        <dbReference type="ARBA" id="ARBA00022692"/>
    </source>
</evidence>
<feature type="transmembrane region" description="Helical" evidence="7">
    <location>
        <begin position="182"/>
        <end position="204"/>
    </location>
</feature>
<dbReference type="SUPFAM" id="SSF161098">
    <property type="entry name" value="MetI-like"/>
    <property type="match status" value="1"/>
</dbReference>
<keyword evidence="5 7" id="KW-1133">Transmembrane helix</keyword>
<evidence type="ECO:0000256" key="1">
    <source>
        <dbReference type="ARBA" id="ARBA00004651"/>
    </source>
</evidence>
<dbReference type="OrthoDB" id="153186at2"/>
<dbReference type="Proteomes" id="UP000008457">
    <property type="component" value="Chromosome"/>
</dbReference>
<dbReference type="KEGG" id="mas:Mahau_2376"/>
<comment type="subcellular location">
    <subcellularLocation>
        <location evidence="1">Cell membrane</location>
        <topology evidence="1">Multi-pass membrane protein</topology>
    </subcellularLocation>
</comment>
<feature type="transmembrane region" description="Helical" evidence="7">
    <location>
        <begin position="12"/>
        <end position="31"/>
    </location>
</feature>
<proteinExistence type="predicted"/>
<dbReference type="EMBL" id="CP002360">
    <property type="protein sequence ID" value="AEE97540.1"/>
    <property type="molecule type" value="Genomic_DNA"/>
</dbReference>
<keyword evidence="3" id="KW-1003">Cell membrane</keyword>
<gene>
    <name evidence="9" type="ordered locus">Mahau_2376</name>
</gene>
<dbReference type="STRING" id="697281.Mahau_2376"/>
<evidence type="ECO:0000256" key="3">
    <source>
        <dbReference type="ARBA" id="ARBA00022475"/>
    </source>
</evidence>
<evidence type="ECO:0000259" key="8">
    <source>
        <dbReference type="PROSITE" id="PS50928"/>
    </source>
</evidence>
<feature type="transmembrane region" description="Helical" evidence="7">
    <location>
        <begin position="109"/>
        <end position="128"/>
    </location>
</feature>
<keyword evidence="4 7" id="KW-0812">Transmembrane</keyword>
<feature type="transmembrane region" description="Helical" evidence="7">
    <location>
        <begin position="140"/>
        <end position="161"/>
    </location>
</feature>
<name>F3ZWD1_MAHA5</name>
<dbReference type="GO" id="GO:0055085">
    <property type="term" value="P:transmembrane transport"/>
    <property type="evidence" value="ECO:0007669"/>
    <property type="project" value="InterPro"/>
</dbReference>
<dbReference type="PROSITE" id="PS50928">
    <property type="entry name" value="ABC_TM1"/>
    <property type="match status" value="1"/>
</dbReference>
<dbReference type="GO" id="GO:0005886">
    <property type="term" value="C:plasma membrane"/>
    <property type="evidence" value="ECO:0007669"/>
    <property type="project" value="UniProtKB-SubCell"/>
</dbReference>